<sequence>MEQGYRAEISLDVRRVLSYAMAHNRIPVISRIEVRSEVDVQGADLVLDVADASGPIGQAQRLHLDLRAGTPTVLTDLTLTLDPAAMLQVEEQRPGVVRARLEIAREVRAERGADVQVLAANQWTSRPPALALEMLAAYVQPNHPAVTTFMGDVAARLQTSTGDPSLQGYQSGPERVDEIVRAVYDAMQSLRIGYAEPPASWADQGQKVRTPGEVLDSRIGTCLDTVVVMAAALEQAGVRPLLWVVEGHAFLGYWREEATLGTAAELDPVGVVNQVDLRRMGVVETTALTARAEPVPFDEARRLPAVTYLTGDLDRIVGVVDVQQARADRIVPLPARTRDAAGQVTVTEYRPPARATVPLPASAPGRAAPSGRSEPPRITRWKNALLDLSLRNRLINFTERAALSVVVADGELGLLEDLLHQNVPITLRAQDEIASVDRARGLRSARLLPQDQLSELLRAKRTVHIGVSEESYASKLRALSYKARTVLEETGANNLYLALGTLIWDLDGRTLRSPLILVPVALAPAGRGGHYRLVLDEAGASTPNYCLIEKLRQTHGLDLPGLIDPPTDSAGIDLDAAFDAIRTTIAEHGLRFRVEPTADLSLLQFAKFRLWKDLDESWQAFAENPLVAHLVHTPTEAFADPVPAPTSRDLDGLDEQSPVPADSSQLLAIADAVAGRTFVLEGPPGTGKSQTITNLLAHAVAEGRRVLFVAEKRAALDVVQKRLDAIGLGPLSLDLHDKGSKPAVVREQIAAALDLAVPADVAGHEAKAEEVRAARRGLTRYAHRLHETNSAGLSLYSARGAILSHEGAGAPLRVPADLLTRNDRSEIDRLRGLFSALPDLTDAARPGPAHPWAFVDAVDRVDAGTAWEAARALDAVIGALPGVLGPALAAVRTPQDLQVLGAVVAERVPLDVLDEVRSPRWSQAVDRLFAEIDAFVAAQHPGLDVVEPRVTDLPIGEIDDSARAAAASGFFGRKKRLVAVRDRLAPVLRDGVGVRPKALPGLTANLVTFGTEVERLAGKVRVIPGLAAAPGWNPYDDGAVDALRHRVEWLRWAAGTVDPRHPEPGRARFAEPLRAALRAGFGADARPVHDTARWFADLAAACGVEPAALTDWAGEQGLLGRWRSTAAARALGDPQAGSLRRWLDLLRHLEPLRPIGLGDTRTAVLHGRTDPDDARRAFEHGIAEAALQERWEGTGLTDFDAAAHERGIARFTGAANAARGQLTTIIPNRVLSSRGFDPTSAAGQVGNLRRQLGVRRGGMKVRELMTTYGDLITRVLPCVLVSPDSLARFFPARSGLFDIVVFDEASQVRVADAVGAMGRGRSVVVVGDSKQMPPTSFAESAFDADDPVDAAETVEDEESILTECVLARVERHRLTWHYRSRDEALIAFSNQHYYGGSLSSFPAPVGRASAVSLVRVDGHFHRSGPRATLRTNPQEAEAVVAEIRRRFDASPDALPSVGVVTFNQQQRAFVEGKLRDLDDPRITEALDDPEGLFVKNLENVQGDERDVILFSTAFSVNDKGVLPLNFGPLNRAGGERRLNVAVTRARREVMVFSSFDPAWMRTEETSSVGLKHLRTYLEMAAHGPSALPQDTRRRNLPDRHREQIAEALRARGLIVRTDVGLSDFRLDLVLADPAEPDRPLAAVLLDGPAWARRLTVRDRDALPAEVLVGALGWPRVERVWLPDWLADADGVASRLVSAVAEAARGAVPEPPVVPDESPAPRVVIDEPASDPGPEALRGMSPLPAAFAGPLTTPPIEPAAFRPWVPRRFGHVDVLDELPARHAARQVADALTEVVQAEGPVTFDRLARLVANGFGLTRVAESRKAAILDQLPRAVRRDRAEAVAWPAGVDPTEWRGFRPAPDGVDRPIEQVPLREIGNAMVALAEASAGINREELHREALRVFGLRRRTAAASARLDEALSLACRSGLLSVDGALIVPGGG</sequence>
<dbReference type="InterPro" id="IPR021754">
    <property type="entry name" value="DUF3320"/>
</dbReference>
<evidence type="ECO:0000259" key="3">
    <source>
        <dbReference type="Pfam" id="PF13086"/>
    </source>
</evidence>
<keyword evidence="7" id="KW-1185">Reference proteome</keyword>
<feature type="domain" description="DNA2/NAM7 helicase-like C-terminal" evidence="4">
    <location>
        <begin position="1359"/>
        <end position="1553"/>
    </location>
</feature>
<evidence type="ECO:0000259" key="5">
    <source>
        <dbReference type="Pfam" id="PF18741"/>
    </source>
</evidence>
<evidence type="ECO:0000259" key="4">
    <source>
        <dbReference type="Pfam" id="PF13087"/>
    </source>
</evidence>
<dbReference type="InterPro" id="IPR045055">
    <property type="entry name" value="DNA2/NAM7-like"/>
</dbReference>
<evidence type="ECO:0000256" key="1">
    <source>
        <dbReference type="SAM" id="MobiDB-lite"/>
    </source>
</evidence>
<dbReference type="InterPro" id="IPR041677">
    <property type="entry name" value="DNA2/NAM7_AAA_11"/>
</dbReference>
<dbReference type="Pfam" id="PF11784">
    <property type="entry name" value="DUF3320"/>
    <property type="match status" value="1"/>
</dbReference>
<dbReference type="Pfam" id="PF18741">
    <property type="entry name" value="MTES_1575"/>
    <property type="match status" value="1"/>
</dbReference>
<dbReference type="RefSeq" id="WP_346091829.1">
    <property type="nucleotide sequence ID" value="NZ_BAABKS010000042.1"/>
</dbReference>
<evidence type="ECO:0000259" key="2">
    <source>
        <dbReference type="Pfam" id="PF11784"/>
    </source>
</evidence>
<feature type="domain" description="Restriction endonuclease type II-like" evidence="5">
    <location>
        <begin position="1602"/>
        <end position="1698"/>
    </location>
</feature>
<dbReference type="InterPro" id="IPR041679">
    <property type="entry name" value="DNA2/NAM7-like_C"/>
</dbReference>
<evidence type="ECO:0000313" key="6">
    <source>
        <dbReference type="EMBL" id="MFD1235222.1"/>
    </source>
</evidence>
<dbReference type="EMBL" id="JBHTMB010000152">
    <property type="protein sequence ID" value="MFD1235222.1"/>
    <property type="molecule type" value="Genomic_DNA"/>
</dbReference>
<dbReference type="InterPro" id="IPR025103">
    <property type="entry name" value="DUF4011"/>
</dbReference>
<accession>A0ABW3VJ91</accession>
<feature type="compositionally biased region" description="Low complexity" evidence="1">
    <location>
        <begin position="360"/>
        <end position="373"/>
    </location>
</feature>
<dbReference type="Pfam" id="PF13086">
    <property type="entry name" value="AAA_11"/>
    <property type="match status" value="1"/>
</dbReference>
<feature type="domain" description="DUF3320" evidence="2">
    <location>
        <begin position="1775"/>
        <end position="1820"/>
    </location>
</feature>
<dbReference type="Proteomes" id="UP001597182">
    <property type="component" value="Unassembled WGS sequence"/>
</dbReference>
<feature type="domain" description="DNA2/NAM7 helicase helicase" evidence="3">
    <location>
        <begin position="662"/>
        <end position="746"/>
    </location>
</feature>
<organism evidence="6 7">
    <name type="scientific">Pseudonocardia benzenivorans</name>
    <dbReference type="NCBI Taxonomy" id="228005"/>
    <lineage>
        <taxon>Bacteria</taxon>
        <taxon>Bacillati</taxon>
        <taxon>Actinomycetota</taxon>
        <taxon>Actinomycetes</taxon>
        <taxon>Pseudonocardiales</taxon>
        <taxon>Pseudonocardiaceae</taxon>
        <taxon>Pseudonocardia</taxon>
    </lineage>
</organism>
<proteinExistence type="predicted"/>
<evidence type="ECO:0000313" key="7">
    <source>
        <dbReference type="Proteomes" id="UP001597182"/>
    </source>
</evidence>
<dbReference type="InterPro" id="IPR049468">
    <property type="entry name" value="Restrct_endonuc-II-like_dom"/>
</dbReference>
<name>A0ABW3VJ91_9PSEU</name>
<dbReference type="Gene3D" id="3.40.50.300">
    <property type="entry name" value="P-loop containing nucleotide triphosphate hydrolases"/>
    <property type="match status" value="3"/>
</dbReference>
<dbReference type="InterPro" id="IPR047187">
    <property type="entry name" value="SF1_C_Upf1"/>
</dbReference>
<feature type="region of interest" description="Disordered" evidence="1">
    <location>
        <begin position="355"/>
        <end position="376"/>
    </location>
</feature>
<reference evidence="7" key="1">
    <citation type="journal article" date="2019" name="Int. J. Syst. Evol. Microbiol.">
        <title>The Global Catalogue of Microorganisms (GCM) 10K type strain sequencing project: providing services to taxonomists for standard genome sequencing and annotation.</title>
        <authorList>
            <consortium name="The Broad Institute Genomics Platform"/>
            <consortium name="The Broad Institute Genome Sequencing Center for Infectious Disease"/>
            <person name="Wu L."/>
            <person name="Ma J."/>
        </authorList>
    </citation>
    <scope>NUCLEOTIDE SEQUENCE [LARGE SCALE GENOMIC DNA]</scope>
    <source>
        <strain evidence="7">CCUG 49018</strain>
    </source>
</reference>
<comment type="caution">
    <text evidence="6">The sequence shown here is derived from an EMBL/GenBank/DDBJ whole genome shotgun (WGS) entry which is preliminary data.</text>
</comment>
<dbReference type="PANTHER" id="PTHR10887:SF530">
    <property type="entry name" value="SUPERFAMILY I DNA HELICASES"/>
    <property type="match status" value="1"/>
</dbReference>
<dbReference type="SUPFAM" id="SSF52540">
    <property type="entry name" value="P-loop containing nucleoside triphosphate hydrolases"/>
    <property type="match status" value="1"/>
</dbReference>
<dbReference type="CDD" id="cd18808">
    <property type="entry name" value="SF1_C_Upf1"/>
    <property type="match status" value="1"/>
</dbReference>
<protein>
    <submittedName>
        <fullName evidence="6">DUF3320 domain-containing protein</fullName>
    </submittedName>
</protein>
<dbReference type="InterPro" id="IPR027417">
    <property type="entry name" value="P-loop_NTPase"/>
</dbReference>
<dbReference type="PANTHER" id="PTHR10887">
    <property type="entry name" value="DNA2/NAM7 HELICASE FAMILY"/>
    <property type="match status" value="1"/>
</dbReference>
<gene>
    <name evidence="6" type="ORF">ACFQ34_18195</name>
</gene>
<dbReference type="Pfam" id="PF13195">
    <property type="entry name" value="DUF4011"/>
    <property type="match status" value="1"/>
</dbReference>
<dbReference type="Pfam" id="PF13087">
    <property type="entry name" value="AAA_12"/>
    <property type="match status" value="1"/>
</dbReference>